<comment type="caution">
    <text evidence="2">The sequence shown here is derived from an EMBL/GenBank/DDBJ whole genome shotgun (WGS) entry which is preliminary data.</text>
</comment>
<dbReference type="OrthoDB" id="840976at2759"/>
<feature type="region of interest" description="Disordered" evidence="1">
    <location>
        <begin position="1"/>
        <end position="51"/>
    </location>
</feature>
<gene>
    <name evidence="2" type="ORF">HRI_002154400</name>
</gene>
<dbReference type="EMBL" id="BSYR01000020">
    <property type="protein sequence ID" value="GMI84851.1"/>
    <property type="molecule type" value="Genomic_DNA"/>
</dbReference>
<dbReference type="PANTHER" id="PTHR34130">
    <property type="entry name" value="OS08G0243800 PROTEIN"/>
    <property type="match status" value="1"/>
</dbReference>
<name>A0A9W7HXH0_HIBTR</name>
<dbReference type="Proteomes" id="UP001165190">
    <property type="component" value="Unassembled WGS sequence"/>
</dbReference>
<evidence type="ECO:0000313" key="3">
    <source>
        <dbReference type="Proteomes" id="UP001165190"/>
    </source>
</evidence>
<dbReference type="AlphaFoldDB" id="A0A9W7HXH0"/>
<reference evidence="2" key="1">
    <citation type="submission" date="2023-05" db="EMBL/GenBank/DDBJ databases">
        <title>Genome and transcriptome analyses reveal genes involved in the formation of fine ridges on petal epidermal cells in Hibiscus trionum.</title>
        <authorList>
            <person name="Koshimizu S."/>
            <person name="Masuda S."/>
            <person name="Ishii T."/>
            <person name="Shirasu K."/>
            <person name="Hoshino A."/>
            <person name="Arita M."/>
        </authorList>
    </citation>
    <scope>NUCLEOTIDE SEQUENCE</scope>
    <source>
        <strain evidence="2">Hamamatsu line</strain>
    </source>
</reference>
<feature type="compositionally biased region" description="Polar residues" evidence="1">
    <location>
        <begin position="107"/>
        <end position="120"/>
    </location>
</feature>
<evidence type="ECO:0000256" key="1">
    <source>
        <dbReference type="SAM" id="MobiDB-lite"/>
    </source>
</evidence>
<feature type="compositionally biased region" description="Polar residues" evidence="1">
    <location>
        <begin position="89"/>
        <end position="99"/>
    </location>
</feature>
<sequence length="187" mass="21203">MDTKITRNINREELEKTPSFRDLSAENRDLDDQSLTFHHSPNTPSHGHESFGFSFFSDNNKNDVVLCGKHVEERDVRGDEEEEEEQGRNVFSVSSFRQFDSNKKDSASLSTKSFRSQSSKVKQHKSLIGVTKIPQRMELGDLKKRQSRTNHPLFMFPPVADGDMAMVDAGDGCSDGGKKCMLKYLKP</sequence>
<accession>A0A9W7HXH0</accession>
<feature type="compositionally biased region" description="Polar residues" evidence="1">
    <location>
        <begin position="33"/>
        <end position="44"/>
    </location>
</feature>
<feature type="compositionally biased region" description="Basic and acidic residues" evidence="1">
    <location>
        <begin position="1"/>
        <end position="31"/>
    </location>
</feature>
<protein>
    <submittedName>
        <fullName evidence="2">Uncharacterized protein</fullName>
    </submittedName>
</protein>
<organism evidence="2 3">
    <name type="scientific">Hibiscus trionum</name>
    <name type="common">Flower of an hour</name>
    <dbReference type="NCBI Taxonomy" id="183268"/>
    <lineage>
        <taxon>Eukaryota</taxon>
        <taxon>Viridiplantae</taxon>
        <taxon>Streptophyta</taxon>
        <taxon>Embryophyta</taxon>
        <taxon>Tracheophyta</taxon>
        <taxon>Spermatophyta</taxon>
        <taxon>Magnoliopsida</taxon>
        <taxon>eudicotyledons</taxon>
        <taxon>Gunneridae</taxon>
        <taxon>Pentapetalae</taxon>
        <taxon>rosids</taxon>
        <taxon>malvids</taxon>
        <taxon>Malvales</taxon>
        <taxon>Malvaceae</taxon>
        <taxon>Malvoideae</taxon>
        <taxon>Hibiscus</taxon>
    </lineage>
</organism>
<evidence type="ECO:0000313" key="2">
    <source>
        <dbReference type="EMBL" id="GMI84851.1"/>
    </source>
</evidence>
<feature type="region of interest" description="Disordered" evidence="1">
    <location>
        <begin position="75"/>
        <end position="125"/>
    </location>
</feature>
<proteinExistence type="predicted"/>
<keyword evidence="3" id="KW-1185">Reference proteome</keyword>
<dbReference type="PANTHER" id="PTHR34130:SF8">
    <property type="entry name" value="TRANSMEMBRANE PROTEIN"/>
    <property type="match status" value="1"/>
</dbReference>